<keyword evidence="3" id="KW-1185">Reference proteome</keyword>
<dbReference type="HOGENOM" id="CLU_163998_0_0_3"/>
<dbReference type="eggNOG" id="ENOG5030QGB">
    <property type="taxonomic scope" value="Bacteria"/>
</dbReference>
<organism evidence="2 3">
    <name type="scientific">Nostoc punctiforme (strain ATCC 29133 / PCC 73102)</name>
    <dbReference type="NCBI Taxonomy" id="63737"/>
    <lineage>
        <taxon>Bacteria</taxon>
        <taxon>Bacillati</taxon>
        <taxon>Cyanobacteriota</taxon>
        <taxon>Cyanophyceae</taxon>
        <taxon>Nostocales</taxon>
        <taxon>Nostocaceae</taxon>
        <taxon>Nostoc</taxon>
    </lineage>
</organism>
<proteinExistence type="predicted"/>
<evidence type="ECO:0000256" key="1">
    <source>
        <dbReference type="SAM" id="Phobius"/>
    </source>
</evidence>
<name>B2IV37_NOSP7</name>
<feature type="transmembrane region" description="Helical" evidence="1">
    <location>
        <begin position="37"/>
        <end position="57"/>
    </location>
</feature>
<dbReference type="EnsemblBacteria" id="ACC79713">
    <property type="protein sequence ID" value="ACC79713"/>
    <property type="gene ID" value="Npun_R0982"/>
</dbReference>
<dbReference type="Proteomes" id="UP000001191">
    <property type="component" value="Chromosome"/>
</dbReference>
<keyword evidence="1" id="KW-0812">Transmembrane</keyword>
<feature type="transmembrane region" description="Helical" evidence="1">
    <location>
        <begin position="69"/>
        <end position="92"/>
    </location>
</feature>
<protein>
    <submittedName>
        <fullName evidence="2">Uncharacterized protein</fullName>
    </submittedName>
</protein>
<feature type="transmembrane region" description="Helical" evidence="1">
    <location>
        <begin position="104"/>
        <end position="122"/>
    </location>
</feature>
<dbReference type="AlphaFoldDB" id="B2IV37"/>
<reference evidence="3" key="1">
    <citation type="submission" date="2008-04" db="EMBL/GenBank/DDBJ databases">
        <title>Complete sequence of chromosome of Nostoc punctiforme ATCC 29133.</title>
        <authorList>
            <consortium name="US DOE Joint Genome Institute"/>
            <person name="Copeland A."/>
            <person name="Lucas S."/>
            <person name="Lapidus A."/>
            <person name="Glavina del Rio T."/>
            <person name="Dalin E."/>
            <person name="Tice H."/>
            <person name="Pitluck S."/>
            <person name="Chain P."/>
            <person name="Malfatti S."/>
            <person name="Shin M."/>
            <person name="Vergez L."/>
            <person name="Schmutz J."/>
            <person name="Larimer F."/>
            <person name="Land M."/>
            <person name="Hauser L."/>
            <person name="Kyrpides N."/>
            <person name="Kim E."/>
            <person name="Meeks J.C."/>
            <person name="Elhai J."/>
            <person name="Campbell E.L."/>
            <person name="Thiel T."/>
            <person name="Longmire J."/>
            <person name="Potts M."/>
            <person name="Atlas R."/>
        </authorList>
    </citation>
    <scope>NUCLEOTIDE SEQUENCE [LARGE SCALE GENOMIC DNA]</scope>
    <source>
        <strain evidence="3">ATCC 29133 / PCC 73102</strain>
    </source>
</reference>
<dbReference type="EMBL" id="CP001037">
    <property type="protein sequence ID" value="ACC79713.1"/>
    <property type="molecule type" value="Genomic_DNA"/>
</dbReference>
<accession>B2IV37</accession>
<keyword evidence="1" id="KW-0472">Membrane</keyword>
<gene>
    <name evidence="2" type="ordered locus">Npun_R0982</name>
</gene>
<dbReference type="KEGG" id="npu:Npun_R0982"/>
<reference evidence="2 3" key="2">
    <citation type="journal article" date="2013" name="Plant Physiol.">
        <title>A Nostoc punctiforme Sugar Transporter Necessary to Establish a Cyanobacterium-Plant Symbiosis.</title>
        <authorList>
            <person name="Ekman M."/>
            <person name="Picossi S."/>
            <person name="Campbell E.L."/>
            <person name="Meeks J.C."/>
            <person name="Flores E."/>
        </authorList>
    </citation>
    <scope>NUCLEOTIDE SEQUENCE [LARGE SCALE GENOMIC DNA]</scope>
    <source>
        <strain evidence="3">ATCC 29133 / PCC 73102</strain>
    </source>
</reference>
<keyword evidence="1" id="KW-1133">Transmembrane helix</keyword>
<sequence>MVFQSEEENQICYNFVRLMFSEAHITSGVLKVNQIQLTLTIGYLLMTCYFLINWLIFSLRHPASTPEDKFLSVVMFLVTTIFWPLMIPMSCLEIVQEKQIDFNKMIPVLLALFIFSISYYLTE</sequence>
<evidence type="ECO:0000313" key="2">
    <source>
        <dbReference type="EMBL" id="ACC79713.1"/>
    </source>
</evidence>
<evidence type="ECO:0000313" key="3">
    <source>
        <dbReference type="Proteomes" id="UP000001191"/>
    </source>
</evidence>